<evidence type="ECO:0000313" key="8">
    <source>
        <dbReference type="Proteomes" id="UP000595362"/>
    </source>
</evidence>
<keyword evidence="2 6" id="KW-0699">rRNA-binding</keyword>
<dbReference type="InterPro" id="IPR012678">
    <property type="entry name" value="Ribosomal_uL23/eL15/eS24_sf"/>
</dbReference>
<evidence type="ECO:0000256" key="6">
    <source>
        <dbReference type="HAMAP-Rule" id="MF_01369"/>
    </source>
</evidence>
<dbReference type="GO" id="GO:0019843">
    <property type="term" value="F:rRNA binding"/>
    <property type="evidence" value="ECO:0007669"/>
    <property type="project" value="UniProtKB-UniRule"/>
</dbReference>
<sequence>MAAKAKKTDKVQEAPWMYDIVSRPVVTEKSARGSEHGQVTFRVPLTATKPQIKTAVEVLFGVKVKGVNTIVNKGKTKRSKGKIVFRSDVKKAVVTLQEGQTIDVGA</sequence>
<organism evidence="7 8">
    <name type="scientific">Micavibrio aeruginosavorus</name>
    <dbReference type="NCBI Taxonomy" id="349221"/>
    <lineage>
        <taxon>Bacteria</taxon>
        <taxon>Pseudomonadati</taxon>
        <taxon>Bdellovibrionota</taxon>
        <taxon>Bdellovibrionia</taxon>
        <taxon>Bdellovibrionales</taxon>
        <taxon>Pseudobdellovibrionaceae</taxon>
        <taxon>Micavibrio</taxon>
    </lineage>
</organism>
<evidence type="ECO:0000256" key="5">
    <source>
        <dbReference type="ARBA" id="ARBA00023274"/>
    </source>
</evidence>
<dbReference type="Pfam" id="PF00276">
    <property type="entry name" value="Ribosomal_L23"/>
    <property type="match status" value="1"/>
</dbReference>
<accession>A0A7T5R297</accession>
<evidence type="ECO:0000313" key="7">
    <source>
        <dbReference type="EMBL" id="QQG36208.1"/>
    </source>
</evidence>
<dbReference type="Gene3D" id="3.30.70.330">
    <property type="match status" value="1"/>
</dbReference>
<dbReference type="GO" id="GO:0005840">
    <property type="term" value="C:ribosome"/>
    <property type="evidence" value="ECO:0007669"/>
    <property type="project" value="UniProtKB-KW"/>
</dbReference>
<dbReference type="AlphaFoldDB" id="A0A7T5R297"/>
<evidence type="ECO:0000256" key="3">
    <source>
        <dbReference type="ARBA" id="ARBA00022884"/>
    </source>
</evidence>
<dbReference type="PANTHER" id="PTHR11620">
    <property type="entry name" value="60S RIBOSOMAL PROTEIN L23A"/>
    <property type="match status" value="1"/>
</dbReference>
<reference evidence="7 8" key="1">
    <citation type="submission" date="2020-07" db="EMBL/GenBank/DDBJ databases">
        <title>Huge and variable diversity of episymbiotic CPR bacteria and DPANN archaea in groundwater ecosystems.</title>
        <authorList>
            <person name="He C.Y."/>
            <person name="Keren R."/>
            <person name="Whittaker M."/>
            <person name="Farag I.F."/>
            <person name="Doudna J."/>
            <person name="Cate J.H.D."/>
            <person name="Banfield J.F."/>
        </authorList>
    </citation>
    <scope>NUCLEOTIDE SEQUENCE [LARGE SCALE GENOMIC DNA]</scope>
    <source>
        <strain evidence="7">NC_groundwater_70_Ag_B-0.1um_54_66</strain>
    </source>
</reference>
<proteinExistence type="inferred from homology"/>
<protein>
    <recommendedName>
        <fullName evidence="6">Large ribosomal subunit protein uL23</fullName>
    </recommendedName>
</protein>
<dbReference type="InterPro" id="IPR013025">
    <property type="entry name" value="Ribosomal_uL23-like"/>
</dbReference>
<dbReference type="InterPro" id="IPR012677">
    <property type="entry name" value="Nucleotide-bd_a/b_plait_sf"/>
</dbReference>
<evidence type="ECO:0000256" key="2">
    <source>
        <dbReference type="ARBA" id="ARBA00022730"/>
    </source>
</evidence>
<comment type="similarity">
    <text evidence="1 6">Belongs to the universal ribosomal protein uL23 family.</text>
</comment>
<name>A0A7T5R297_9BACT</name>
<dbReference type="SUPFAM" id="SSF54189">
    <property type="entry name" value="Ribosomal proteins S24e, L23 and L15e"/>
    <property type="match status" value="1"/>
</dbReference>
<dbReference type="Proteomes" id="UP000595362">
    <property type="component" value="Chromosome"/>
</dbReference>
<comment type="subunit">
    <text evidence="6">Part of the 50S ribosomal subunit. Contacts protein L29, and trigger factor when it is bound to the ribosome.</text>
</comment>
<evidence type="ECO:0000256" key="1">
    <source>
        <dbReference type="ARBA" id="ARBA00006700"/>
    </source>
</evidence>
<keyword evidence="3 6" id="KW-0694">RNA-binding</keyword>
<keyword evidence="4 6" id="KW-0689">Ribosomal protein</keyword>
<comment type="function">
    <text evidence="6">One of the early assembly proteins it binds 23S rRNA. One of the proteins that surrounds the polypeptide exit tunnel on the outside of the ribosome. Forms the main docking site for trigger factor binding to the ribosome.</text>
</comment>
<dbReference type="HAMAP" id="MF_01369_B">
    <property type="entry name" value="Ribosomal_uL23_B"/>
    <property type="match status" value="1"/>
</dbReference>
<evidence type="ECO:0000256" key="4">
    <source>
        <dbReference type="ARBA" id="ARBA00022980"/>
    </source>
</evidence>
<dbReference type="GO" id="GO:1990904">
    <property type="term" value="C:ribonucleoprotein complex"/>
    <property type="evidence" value="ECO:0007669"/>
    <property type="project" value="UniProtKB-KW"/>
</dbReference>
<dbReference type="FunFam" id="3.30.70.330:FF:000001">
    <property type="entry name" value="50S ribosomal protein L23"/>
    <property type="match status" value="1"/>
</dbReference>
<dbReference type="NCBIfam" id="NF004363">
    <property type="entry name" value="PRK05738.2-4"/>
    <property type="match status" value="1"/>
</dbReference>
<keyword evidence="5 6" id="KW-0687">Ribonucleoprotein</keyword>
<gene>
    <name evidence="6" type="primary">rplW</name>
    <name evidence="7" type="ORF">HYS17_12100</name>
</gene>
<dbReference type="GO" id="GO:0003735">
    <property type="term" value="F:structural constituent of ribosome"/>
    <property type="evidence" value="ECO:0007669"/>
    <property type="project" value="InterPro"/>
</dbReference>
<dbReference type="NCBIfam" id="NF004360">
    <property type="entry name" value="PRK05738.1-5"/>
    <property type="match status" value="1"/>
</dbReference>
<dbReference type="EMBL" id="CP066681">
    <property type="protein sequence ID" value="QQG36208.1"/>
    <property type="molecule type" value="Genomic_DNA"/>
</dbReference>
<dbReference type="GO" id="GO:0006412">
    <property type="term" value="P:translation"/>
    <property type="evidence" value="ECO:0007669"/>
    <property type="project" value="UniProtKB-UniRule"/>
</dbReference>